<sequence>MAVRCHRIAEVDPKLERQGNAMMSNSNLLHKSGTVRLWSIARSLRVRKDSTAQSLKTVAVSMLIMIVNLLTGILTARYLGPAGKGESSALLLWPTFLANLFRLGLPSALLFNMRRHPDDSAPLYTTALMICLGFGGFALTIGVLGVPHALSSSSEQMIVYAQWFMLCAPILLMEATNNAALQARGEFLLFNRLRTLPHLGALIGLAVLLLAGKLTPLSAALAYSFTTIPVTLWLTSRLLSIYRLSIKRFKHSFGMIFRYARSSSAADVLSSLSVYMDQLIVVALLRPADLGLYLVALSLSRVINVVHSSLVMVLFPKAAGLENKEAIELVKRIFRISLSMTMLAAIPMMLLGTVVLNVLYGEQYTAAVSVYRILVLEAVIGGSTLILAQSFMSLGKPGYQSTLQAVGIGVGMVLMVILVPRFGLISAGIALLTGSLIRLLLGLVFYKKVLHTPIPQLWMRWEDVRWLYSRFASVPTQQPDINDKE</sequence>
<proteinExistence type="predicted"/>
<organism evidence="7 8">
    <name type="scientific">Paenibacillus residui</name>
    <dbReference type="NCBI Taxonomy" id="629724"/>
    <lineage>
        <taxon>Bacteria</taxon>
        <taxon>Bacillati</taxon>
        <taxon>Bacillota</taxon>
        <taxon>Bacilli</taxon>
        <taxon>Bacillales</taxon>
        <taxon>Paenibacillaceae</taxon>
        <taxon>Paenibacillus</taxon>
    </lineage>
</organism>
<feature type="transmembrane region" description="Helical" evidence="6">
    <location>
        <begin position="366"/>
        <end position="387"/>
    </location>
</feature>
<keyword evidence="3 6" id="KW-0812">Transmembrane</keyword>
<evidence type="ECO:0000313" key="7">
    <source>
        <dbReference type="EMBL" id="MFD0871009.1"/>
    </source>
</evidence>
<feature type="transmembrane region" description="Helical" evidence="6">
    <location>
        <begin position="123"/>
        <end position="145"/>
    </location>
</feature>
<keyword evidence="4 6" id="KW-1133">Transmembrane helix</keyword>
<evidence type="ECO:0000256" key="3">
    <source>
        <dbReference type="ARBA" id="ARBA00022692"/>
    </source>
</evidence>
<keyword evidence="8" id="KW-1185">Reference proteome</keyword>
<feature type="transmembrane region" description="Helical" evidence="6">
    <location>
        <begin position="425"/>
        <end position="446"/>
    </location>
</feature>
<evidence type="ECO:0000313" key="8">
    <source>
        <dbReference type="Proteomes" id="UP001597120"/>
    </source>
</evidence>
<evidence type="ECO:0000256" key="5">
    <source>
        <dbReference type="ARBA" id="ARBA00023136"/>
    </source>
</evidence>
<evidence type="ECO:0000256" key="2">
    <source>
        <dbReference type="ARBA" id="ARBA00022475"/>
    </source>
</evidence>
<comment type="subcellular location">
    <subcellularLocation>
        <location evidence="1">Cell membrane</location>
        <topology evidence="1">Multi-pass membrane protein</topology>
    </subcellularLocation>
</comment>
<feature type="transmembrane region" description="Helical" evidence="6">
    <location>
        <begin position="196"/>
        <end position="214"/>
    </location>
</feature>
<dbReference type="EMBL" id="JBHTIU010000069">
    <property type="protein sequence ID" value="MFD0871009.1"/>
    <property type="molecule type" value="Genomic_DNA"/>
</dbReference>
<dbReference type="InterPro" id="IPR050833">
    <property type="entry name" value="Poly_Biosynth_Transport"/>
</dbReference>
<gene>
    <name evidence="7" type="ORF">ACFQ03_17865</name>
</gene>
<protein>
    <submittedName>
        <fullName evidence="7">Oligosaccharide flippase family protein</fullName>
    </submittedName>
</protein>
<dbReference type="PANTHER" id="PTHR30250">
    <property type="entry name" value="PST FAMILY PREDICTED COLANIC ACID TRANSPORTER"/>
    <property type="match status" value="1"/>
</dbReference>
<reference evidence="8" key="1">
    <citation type="journal article" date="2019" name="Int. J. Syst. Evol. Microbiol.">
        <title>The Global Catalogue of Microorganisms (GCM) 10K type strain sequencing project: providing services to taxonomists for standard genome sequencing and annotation.</title>
        <authorList>
            <consortium name="The Broad Institute Genomics Platform"/>
            <consortium name="The Broad Institute Genome Sequencing Center for Infectious Disease"/>
            <person name="Wu L."/>
            <person name="Ma J."/>
        </authorList>
    </citation>
    <scope>NUCLEOTIDE SEQUENCE [LARGE SCALE GENOMIC DNA]</scope>
    <source>
        <strain evidence="8">CCUG 57263</strain>
    </source>
</reference>
<dbReference type="PANTHER" id="PTHR30250:SF11">
    <property type="entry name" value="O-ANTIGEN TRANSPORTER-RELATED"/>
    <property type="match status" value="1"/>
</dbReference>
<evidence type="ECO:0000256" key="6">
    <source>
        <dbReference type="SAM" id="Phobius"/>
    </source>
</evidence>
<evidence type="ECO:0000256" key="4">
    <source>
        <dbReference type="ARBA" id="ARBA00022989"/>
    </source>
</evidence>
<accession>A0ABW3DFJ9</accession>
<feature type="transmembrane region" description="Helical" evidence="6">
    <location>
        <begin position="57"/>
        <end position="79"/>
    </location>
</feature>
<comment type="caution">
    <text evidence="7">The sequence shown here is derived from an EMBL/GenBank/DDBJ whole genome shotgun (WGS) entry which is preliminary data.</text>
</comment>
<feature type="transmembrane region" description="Helical" evidence="6">
    <location>
        <begin position="157"/>
        <end position="175"/>
    </location>
</feature>
<dbReference type="Proteomes" id="UP001597120">
    <property type="component" value="Unassembled WGS sequence"/>
</dbReference>
<feature type="transmembrane region" description="Helical" evidence="6">
    <location>
        <begin position="336"/>
        <end position="360"/>
    </location>
</feature>
<evidence type="ECO:0000256" key="1">
    <source>
        <dbReference type="ARBA" id="ARBA00004651"/>
    </source>
</evidence>
<feature type="transmembrane region" description="Helical" evidence="6">
    <location>
        <begin position="91"/>
        <end position="111"/>
    </location>
</feature>
<feature type="transmembrane region" description="Helical" evidence="6">
    <location>
        <begin position="220"/>
        <end position="244"/>
    </location>
</feature>
<keyword evidence="5 6" id="KW-0472">Membrane</keyword>
<feature type="transmembrane region" description="Helical" evidence="6">
    <location>
        <begin position="399"/>
        <end position="419"/>
    </location>
</feature>
<keyword evidence="2" id="KW-1003">Cell membrane</keyword>
<dbReference type="RefSeq" id="WP_379289860.1">
    <property type="nucleotide sequence ID" value="NZ_JBHTIU010000069.1"/>
</dbReference>
<name>A0ABW3DFJ9_9BACL</name>
<dbReference type="Pfam" id="PF13440">
    <property type="entry name" value="Polysacc_synt_3"/>
    <property type="match status" value="1"/>
</dbReference>